<dbReference type="AlphaFoldDB" id="A0A1M6ID40"/>
<sequence length="819" mass="92401">MTSSTIKTEKIPERPAGAVSNFSSTEKQNNGPGMNDRIRKLRKQSVETQESLSIERALITTRFYKENEGKYSVPMMRALNFMEICKQKTIYIGKEELIVGERGPAPKSVPTFPELTCHSVEDFYVLNSRDQQRYTISQEDIDTYEREVIPYWKGRTMRERIFSHVPQEWKAVYEAGVFTEFMEQRAPGHTALDGKIYRKGLLDFKKEIEAHIQRLDFLNDPEATEKLEELKAMAVSCDAAIIFAERHAGLAEKMAETETDPERKKELKQIAEVCRRVPARAPRNLWEAIQMYWFVHLGTITELNGWDAMNPGHFDQHLQPFYEKEMAEGTLTRDEAKELISCFWIKVNNHPAPPKVGITARESGTYNDFTNINIGGVKPDGSDGVSEVSYIMLEVAEELHVLQPGNSVHISAKTPDRFLNAACKVIRRGHGYPSVFNPDAYIQELLRQGKSIQDAREGGCSGCIEVGAFGKEAYLLTGYLNVPKILEITLNNGINPLTGKVAGIKTGDPHNFQNFEDLYNAFLKQLDFVIDQKIRVSNYIDQMFAKYAPAPFLSVVIDDCIQKGKDYYNGGPRYNTNYIQCTGLGTVTDSLSVLKKHVFEDKTFSLETLLNAISNNYEGEEKLRQRIINRTPFFGNDDEYADEIAVCVYNDLLAAIDGKPNVKGGQYHLNMLSTTCHVYFGKMLGATPNGRFSGKSISDGTSPSHGCDTHGPTNVIRSLGKLDQVKSGGTLLNLRFVPSLLKREKDVEKLGHLIRSYFTLGGHHIQFNVVDTATLLAAQACPEDYKDLMVRMAGYSDYFNDMNADLQQEIIDRTENENF</sequence>
<dbReference type="Pfam" id="PF01228">
    <property type="entry name" value="Gly_radical"/>
    <property type="match status" value="1"/>
</dbReference>
<evidence type="ECO:0000313" key="7">
    <source>
        <dbReference type="EMBL" id="SHJ32337.1"/>
    </source>
</evidence>
<organism evidence="7 8">
    <name type="scientific">Tangfeifania diversioriginum</name>
    <dbReference type="NCBI Taxonomy" id="1168035"/>
    <lineage>
        <taxon>Bacteria</taxon>
        <taxon>Pseudomonadati</taxon>
        <taxon>Bacteroidota</taxon>
        <taxon>Bacteroidia</taxon>
        <taxon>Marinilabiliales</taxon>
        <taxon>Prolixibacteraceae</taxon>
        <taxon>Tangfeifania</taxon>
    </lineage>
</organism>
<feature type="domain" description="PFL" evidence="6">
    <location>
        <begin position="36"/>
        <end position="692"/>
    </location>
</feature>
<keyword evidence="7" id="KW-0808">Transferase</keyword>
<evidence type="ECO:0000259" key="5">
    <source>
        <dbReference type="PROSITE" id="PS51149"/>
    </source>
</evidence>
<keyword evidence="1 3" id="KW-0556">Organic radical</keyword>
<dbReference type="CDD" id="cd01677">
    <property type="entry name" value="PFL2_DhaB_BssA"/>
    <property type="match status" value="1"/>
</dbReference>
<dbReference type="InterPro" id="IPR051215">
    <property type="entry name" value="GRE"/>
</dbReference>
<dbReference type="InterPro" id="IPR050012">
    <property type="entry name" value="Glycl_HYPD"/>
</dbReference>
<dbReference type="PROSITE" id="PS51149">
    <property type="entry name" value="GLY_RADICAL_2"/>
    <property type="match status" value="1"/>
</dbReference>
<protein>
    <submittedName>
        <fullName evidence="7">Formate C-acetyltransferase</fullName>
    </submittedName>
</protein>
<reference evidence="7 8" key="1">
    <citation type="submission" date="2016-11" db="EMBL/GenBank/DDBJ databases">
        <authorList>
            <person name="Jaros S."/>
            <person name="Januszkiewicz K."/>
            <person name="Wedrychowicz H."/>
        </authorList>
    </citation>
    <scope>NUCLEOTIDE SEQUENCE [LARGE SCALE GENOMIC DNA]</scope>
    <source>
        <strain evidence="7 8">DSM 27063</strain>
    </source>
</reference>
<proteinExistence type="predicted"/>
<dbReference type="PANTHER" id="PTHR43641">
    <property type="entry name" value="FORMATE ACETYLTRANSFERASE 3-RELATED"/>
    <property type="match status" value="1"/>
</dbReference>
<feature type="region of interest" description="Disordered" evidence="4">
    <location>
        <begin position="1"/>
        <end position="36"/>
    </location>
</feature>
<dbReference type="GO" id="GO:0016835">
    <property type="term" value="F:carbon-oxygen lyase activity"/>
    <property type="evidence" value="ECO:0007669"/>
    <property type="project" value="InterPro"/>
</dbReference>
<accession>A0A1M6ID40</accession>
<dbReference type="InterPro" id="IPR004184">
    <property type="entry name" value="PFL_dom"/>
</dbReference>
<dbReference type="NCBIfam" id="NF043068">
    <property type="entry name" value="glycl_HYPD"/>
    <property type="match status" value="1"/>
</dbReference>
<dbReference type="SUPFAM" id="SSF51998">
    <property type="entry name" value="PFL-like glycyl radical enzymes"/>
    <property type="match status" value="1"/>
</dbReference>
<evidence type="ECO:0000256" key="1">
    <source>
        <dbReference type="ARBA" id="ARBA00022818"/>
    </source>
</evidence>
<gene>
    <name evidence="7" type="ORF">SAMN05444280_11652</name>
</gene>
<evidence type="ECO:0000256" key="3">
    <source>
        <dbReference type="PROSITE-ProRule" id="PRU00493"/>
    </source>
</evidence>
<keyword evidence="8" id="KW-1185">Reference proteome</keyword>
<feature type="modified residue" description="Glycine radical" evidence="3">
    <location>
        <position position="794"/>
    </location>
</feature>
<dbReference type="PANTHER" id="PTHR43641:SF2">
    <property type="entry name" value="DEHYDRATASE YBIW-RELATED"/>
    <property type="match status" value="1"/>
</dbReference>
<feature type="domain" description="Glycine radical" evidence="5">
    <location>
        <begin position="699"/>
        <end position="819"/>
    </location>
</feature>
<evidence type="ECO:0000256" key="4">
    <source>
        <dbReference type="SAM" id="MobiDB-lite"/>
    </source>
</evidence>
<evidence type="ECO:0000259" key="6">
    <source>
        <dbReference type="PROSITE" id="PS51554"/>
    </source>
</evidence>
<dbReference type="GO" id="GO:0005829">
    <property type="term" value="C:cytosol"/>
    <property type="evidence" value="ECO:0007669"/>
    <property type="project" value="TreeGrafter"/>
</dbReference>
<dbReference type="Pfam" id="PF02901">
    <property type="entry name" value="PFL-like"/>
    <property type="match status" value="1"/>
</dbReference>
<dbReference type="Gene3D" id="3.20.70.20">
    <property type="match status" value="1"/>
</dbReference>
<keyword evidence="2" id="KW-0456">Lyase</keyword>
<dbReference type="Proteomes" id="UP000184050">
    <property type="component" value="Unassembled WGS sequence"/>
</dbReference>
<dbReference type="InterPro" id="IPR001150">
    <property type="entry name" value="Gly_radical"/>
</dbReference>
<evidence type="ECO:0000313" key="8">
    <source>
        <dbReference type="Proteomes" id="UP000184050"/>
    </source>
</evidence>
<dbReference type="GO" id="GO:0016740">
    <property type="term" value="F:transferase activity"/>
    <property type="evidence" value="ECO:0007669"/>
    <property type="project" value="UniProtKB-KW"/>
</dbReference>
<evidence type="ECO:0000256" key="2">
    <source>
        <dbReference type="ARBA" id="ARBA00023239"/>
    </source>
</evidence>
<feature type="compositionally biased region" description="Polar residues" evidence="4">
    <location>
        <begin position="20"/>
        <end position="32"/>
    </location>
</feature>
<dbReference type="PROSITE" id="PS51554">
    <property type="entry name" value="PFL"/>
    <property type="match status" value="1"/>
</dbReference>
<dbReference type="RefSeq" id="WP_073169478.1">
    <property type="nucleotide sequence ID" value="NZ_FQZE01000016.1"/>
</dbReference>
<dbReference type="EMBL" id="FQZE01000016">
    <property type="protein sequence ID" value="SHJ32337.1"/>
    <property type="molecule type" value="Genomic_DNA"/>
</dbReference>
<dbReference type="STRING" id="1168035.SAMN05444280_11652"/>
<name>A0A1M6ID40_9BACT</name>